<evidence type="ECO:0000256" key="1">
    <source>
        <dbReference type="SAM" id="Phobius"/>
    </source>
</evidence>
<protein>
    <submittedName>
        <fullName evidence="2">Uncharacterized protein</fullName>
    </submittedName>
</protein>
<gene>
    <name evidence="2" type="ORF">GIB67_029870</name>
</gene>
<keyword evidence="1" id="KW-0472">Membrane</keyword>
<dbReference type="EMBL" id="JACGCM010000764">
    <property type="protein sequence ID" value="KAF6167232.1"/>
    <property type="molecule type" value="Genomic_DNA"/>
</dbReference>
<keyword evidence="1" id="KW-1133">Transmembrane helix</keyword>
<organism evidence="2 3">
    <name type="scientific">Kingdonia uniflora</name>
    <dbReference type="NCBI Taxonomy" id="39325"/>
    <lineage>
        <taxon>Eukaryota</taxon>
        <taxon>Viridiplantae</taxon>
        <taxon>Streptophyta</taxon>
        <taxon>Embryophyta</taxon>
        <taxon>Tracheophyta</taxon>
        <taxon>Spermatophyta</taxon>
        <taxon>Magnoliopsida</taxon>
        <taxon>Ranunculales</taxon>
        <taxon>Circaeasteraceae</taxon>
        <taxon>Kingdonia</taxon>
    </lineage>
</organism>
<keyword evidence="3" id="KW-1185">Reference proteome</keyword>
<name>A0A7J7NJU8_9MAGN</name>
<proteinExistence type="predicted"/>
<dbReference type="AlphaFoldDB" id="A0A7J7NJU8"/>
<evidence type="ECO:0000313" key="2">
    <source>
        <dbReference type="EMBL" id="KAF6167232.1"/>
    </source>
</evidence>
<accession>A0A7J7NJU8</accession>
<evidence type="ECO:0000313" key="3">
    <source>
        <dbReference type="Proteomes" id="UP000541444"/>
    </source>
</evidence>
<comment type="caution">
    <text evidence="2">The sequence shown here is derived from an EMBL/GenBank/DDBJ whole genome shotgun (WGS) entry which is preliminary data.</text>
</comment>
<dbReference type="Proteomes" id="UP000541444">
    <property type="component" value="Unassembled WGS sequence"/>
</dbReference>
<keyword evidence="1" id="KW-0812">Transmembrane</keyword>
<feature type="transmembrane region" description="Helical" evidence="1">
    <location>
        <begin position="38"/>
        <end position="60"/>
    </location>
</feature>
<sequence length="66" mass="7558">MQPFIPSPLHLEMGELTDYSSSLPYVPQRMAIQRLTKLLSCFFLFRQILGEILALFLSFYSGLSNS</sequence>
<reference evidence="2 3" key="1">
    <citation type="journal article" date="2020" name="IScience">
        <title>Genome Sequencing of the Endangered Kingdonia uniflora (Circaeasteraceae, Ranunculales) Reveals Potential Mechanisms of Evolutionary Specialization.</title>
        <authorList>
            <person name="Sun Y."/>
            <person name="Deng T."/>
            <person name="Zhang A."/>
            <person name="Moore M.J."/>
            <person name="Landis J.B."/>
            <person name="Lin N."/>
            <person name="Zhang H."/>
            <person name="Zhang X."/>
            <person name="Huang J."/>
            <person name="Zhang X."/>
            <person name="Sun H."/>
            <person name="Wang H."/>
        </authorList>
    </citation>
    <scope>NUCLEOTIDE SEQUENCE [LARGE SCALE GENOMIC DNA]</scope>
    <source>
        <strain evidence="2">TB1705</strain>
        <tissue evidence="2">Leaf</tissue>
    </source>
</reference>